<feature type="non-terminal residue" evidence="6">
    <location>
        <position position="140"/>
    </location>
</feature>
<gene>
    <name evidence="6" type="ORF">METZ01_LOCUS309009</name>
</gene>
<dbReference type="GO" id="GO:0005524">
    <property type="term" value="F:ATP binding"/>
    <property type="evidence" value="ECO:0007669"/>
    <property type="project" value="UniProtKB-KW"/>
</dbReference>
<keyword evidence="4" id="KW-0067">ATP-binding</keyword>
<dbReference type="Gene3D" id="3.40.50.300">
    <property type="entry name" value="P-loop containing nucleotide triphosphate hydrolases"/>
    <property type="match status" value="1"/>
</dbReference>
<name>A0A382N735_9ZZZZ</name>
<dbReference type="PANTHER" id="PTHR42711:SF5">
    <property type="entry name" value="ABC TRANSPORTER ATP-BINDING PROTEIN NATA"/>
    <property type="match status" value="1"/>
</dbReference>
<dbReference type="InterPro" id="IPR050763">
    <property type="entry name" value="ABC_transporter_ATP-binding"/>
</dbReference>
<evidence type="ECO:0000256" key="1">
    <source>
        <dbReference type="ARBA" id="ARBA00005417"/>
    </source>
</evidence>
<evidence type="ECO:0000256" key="2">
    <source>
        <dbReference type="ARBA" id="ARBA00022448"/>
    </source>
</evidence>
<protein>
    <recommendedName>
        <fullName evidence="5">ABC transporter domain-containing protein</fullName>
    </recommendedName>
</protein>
<proteinExistence type="inferred from homology"/>
<dbReference type="SUPFAM" id="SSF52540">
    <property type="entry name" value="P-loop containing nucleoside triphosphate hydrolases"/>
    <property type="match status" value="1"/>
</dbReference>
<evidence type="ECO:0000259" key="5">
    <source>
        <dbReference type="Pfam" id="PF00005"/>
    </source>
</evidence>
<dbReference type="InterPro" id="IPR003439">
    <property type="entry name" value="ABC_transporter-like_ATP-bd"/>
</dbReference>
<feature type="domain" description="ABC transporter" evidence="5">
    <location>
        <begin position="20"/>
        <end position="112"/>
    </location>
</feature>
<sequence length="140" mass="16163">MASFITFDKIAKKVNNKNLLANLSFGAQKGEVLFILGNPDSGRSTLFKILMGIVNRDKGNIFVNGMNYDKRKDEIRSIIGYLPQENIFDKELNILENLYFYGQLKGMDLSLISKESLRWADVFGFKEYLYMLPNQIPFEF</sequence>
<comment type="similarity">
    <text evidence="1">Belongs to the ABC transporter superfamily.</text>
</comment>
<dbReference type="EMBL" id="UINC01097993">
    <property type="protein sequence ID" value="SVC56155.1"/>
    <property type="molecule type" value="Genomic_DNA"/>
</dbReference>
<dbReference type="Pfam" id="PF00005">
    <property type="entry name" value="ABC_tran"/>
    <property type="match status" value="1"/>
</dbReference>
<evidence type="ECO:0000256" key="3">
    <source>
        <dbReference type="ARBA" id="ARBA00022741"/>
    </source>
</evidence>
<keyword evidence="2" id="KW-0813">Transport</keyword>
<dbReference type="PANTHER" id="PTHR42711">
    <property type="entry name" value="ABC TRANSPORTER ATP-BINDING PROTEIN"/>
    <property type="match status" value="1"/>
</dbReference>
<dbReference type="InterPro" id="IPR027417">
    <property type="entry name" value="P-loop_NTPase"/>
</dbReference>
<dbReference type="AlphaFoldDB" id="A0A382N735"/>
<keyword evidence="3" id="KW-0547">Nucleotide-binding</keyword>
<evidence type="ECO:0000313" key="6">
    <source>
        <dbReference type="EMBL" id="SVC56155.1"/>
    </source>
</evidence>
<accession>A0A382N735</accession>
<reference evidence="6" key="1">
    <citation type="submission" date="2018-05" db="EMBL/GenBank/DDBJ databases">
        <authorList>
            <person name="Lanie J.A."/>
            <person name="Ng W.-L."/>
            <person name="Kazmierczak K.M."/>
            <person name="Andrzejewski T.M."/>
            <person name="Davidsen T.M."/>
            <person name="Wayne K.J."/>
            <person name="Tettelin H."/>
            <person name="Glass J.I."/>
            <person name="Rusch D."/>
            <person name="Podicherti R."/>
            <person name="Tsui H.-C.T."/>
            <person name="Winkler M.E."/>
        </authorList>
    </citation>
    <scope>NUCLEOTIDE SEQUENCE</scope>
</reference>
<evidence type="ECO:0000256" key="4">
    <source>
        <dbReference type="ARBA" id="ARBA00022840"/>
    </source>
</evidence>
<dbReference type="GO" id="GO:0016887">
    <property type="term" value="F:ATP hydrolysis activity"/>
    <property type="evidence" value="ECO:0007669"/>
    <property type="project" value="InterPro"/>
</dbReference>
<organism evidence="6">
    <name type="scientific">marine metagenome</name>
    <dbReference type="NCBI Taxonomy" id="408172"/>
    <lineage>
        <taxon>unclassified sequences</taxon>
        <taxon>metagenomes</taxon>
        <taxon>ecological metagenomes</taxon>
    </lineage>
</organism>